<dbReference type="AlphaFoldDB" id="A0A9P6AWJ1"/>
<evidence type="ECO:0000256" key="1">
    <source>
        <dbReference type="ARBA" id="ARBA00009986"/>
    </source>
</evidence>
<dbReference type="EMBL" id="MU128983">
    <property type="protein sequence ID" value="KAF9512670.1"/>
    <property type="molecule type" value="Genomic_DNA"/>
</dbReference>
<dbReference type="InterPro" id="IPR015590">
    <property type="entry name" value="Aldehyde_DH_dom"/>
</dbReference>
<feature type="domain" description="Aldehyde dehydrogenase" evidence="3">
    <location>
        <begin position="1"/>
        <end position="192"/>
    </location>
</feature>
<dbReference type="Gene3D" id="3.40.309.10">
    <property type="entry name" value="Aldehyde Dehydrogenase, Chain A, domain 2"/>
    <property type="match status" value="1"/>
</dbReference>
<dbReference type="InterPro" id="IPR016162">
    <property type="entry name" value="Ald_DH_N"/>
</dbReference>
<comment type="similarity">
    <text evidence="1">Belongs to the aldehyde dehydrogenase family.</text>
</comment>
<dbReference type="OrthoDB" id="310895at2759"/>
<dbReference type="SUPFAM" id="SSF53720">
    <property type="entry name" value="ALDH-like"/>
    <property type="match status" value="1"/>
</dbReference>
<dbReference type="Gene3D" id="3.40.605.10">
    <property type="entry name" value="Aldehyde Dehydrogenase, Chain A, domain 1"/>
    <property type="match status" value="1"/>
</dbReference>
<keyword evidence="2" id="KW-0520">NAD</keyword>
<organism evidence="4 5">
    <name type="scientific">Hydnum rufescens UP504</name>
    <dbReference type="NCBI Taxonomy" id="1448309"/>
    <lineage>
        <taxon>Eukaryota</taxon>
        <taxon>Fungi</taxon>
        <taxon>Dikarya</taxon>
        <taxon>Basidiomycota</taxon>
        <taxon>Agaricomycotina</taxon>
        <taxon>Agaricomycetes</taxon>
        <taxon>Cantharellales</taxon>
        <taxon>Hydnaceae</taxon>
        <taxon>Hydnum</taxon>
    </lineage>
</organism>
<evidence type="ECO:0000313" key="4">
    <source>
        <dbReference type="EMBL" id="KAF9512670.1"/>
    </source>
</evidence>
<reference evidence="4" key="1">
    <citation type="journal article" date="2020" name="Nat. Commun.">
        <title>Large-scale genome sequencing of mycorrhizal fungi provides insights into the early evolution of symbiotic traits.</title>
        <authorList>
            <person name="Miyauchi S."/>
            <person name="Kiss E."/>
            <person name="Kuo A."/>
            <person name="Drula E."/>
            <person name="Kohler A."/>
            <person name="Sanchez-Garcia M."/>
            <person name="Morin E."/>
            <person name="Andreopoulos B."/>
            <person name="Barry K.W."/>
            <person name="Bonito G."/>
            <person name="Buee M."/>
            <person name="Carver A."/>
            <person name="Chen C."/>
            <person name="Cichocki N."/>
            <person name="Clum A."/>
            <person name="Culley D."/>
            <person name="Crous P.W."/>
            <person name="Fauchery L."/>
            <person name="Girlanda M."/>
            <person name="Hayes R.D."/>
            <person name="Keri Z."/>
            <person name="LaButti K."/>
            <person name="Lipzen A."/>
            <person name="Lombard V."/>
            <person name="Magnuson J."/>
            <person name="Maillard F."/>
            <person name="Murat C."/>
            <person name="Nolan M."/>
            <person name="Ohm R.A."/>
            <person name="Pangilinan J."/>
            <person name="Pereira M.F."/>
            <person name="Perotto S."/>
            <person name="Peter M."/>
            <person name="Pfister S."/>
            <person name="Riley R."/>
            <person name="Sitrit Y."/>
            <person name="Stielow J.B."/>
            <person name="Szollosi G."/>
            <person name="Zifcakova L."/>
            <person name="Stursova M."/>
            <person name="Spatafora J.W."/>
            <person name="Tedersoo L."/>
            <person name="Vaario L.M."/>
            <person name="Yamada A."/>
            <person name="Yan M."/>
            <person name="Wang P."/>
            <person name="Xu J."/>
            <person name="Bruns T."/>
            <person name="Baldrian P."/>
            <person name="Vilgalys R."/>
            <person name="Dunand C."/>
            <person name="Henrissat B."/>
            <person name="Grigoriev I.V."/>
            <person name="Hibbett D."/>
            <person name="Nagy L.G."/>
            <person name="Martin F.M."/>
        </authorList>
    </citation>
    <scope>NUCLEOTIDE SEQUENCE</scope>
    <source>
        <strain evidence="4">UP504</strain>
    </source>
</reference>
<accession>A0A9P6AWJ1</accession>
<evidence type="ECO:0000256" key="2">
    <source>
        <dbReference type="ARBA" id="ARBA00023027"/>
    </source>
</evidence>
<name>A0A9P6AWJ1_9AGAM</name>
<gene>
    <name evidence="4" type="ORF">BS47DRAFT_1041081</name>
</gene>
<proteinExistence type="inferred from homology"/>
<dbReference type="Pfam" id="PF00171">
    <property type="entry name" value="Aldedh"/>
    <property type="match status" value="1"/>
</dbReference>
<dbReference type="InterPro" id="IPR016161">
    <property type="entry name" value="Ald_DH/histidinol_DH"/>
</dbReference>
<dbReference type="InterPro" id="IPR016163">
    <property type="entry name" value="Ald_DH_C"/>
</dbReference>
<keyword evidence="5" id="KW-1185">Reference proteome</keyword>
<dbReference type="Proteomes" id="UP000886523">
    <property type="component" value="Unassembled WGS sequence"/>
</dbReference>
<dbReference type="GO" id="GO:0016620">
    <property type="term" value="F:oxidoreductase activity, acting on the aldehyde or oxo group of donors, NAD or NADP as acceptor"/>
    <property type="evidence" value="ECO:0007669"/>
    <property type="project" value="InterPro"/>
</dbReference>
<protein>
    <recommendedName>
        <fullName evidence="3">Aldehyde dehydrogenase domain-containing protein</fullName>
    </recommendedName>
</protein>
<evidence type="ECO:0000259" key="3">
    <source>
        <dbReference type="Pfam" id="PF00171"/>
    </source>
</evidence>
<sequence>MSTNNVLVHESIADDFISILQQETKEIRAGHQVDDKHQLRGLYDQASAKRIADLVDDGIARGAKLVVGNHDIHQNIEGSVVQPIVLDHVVQGMRVADEEIFGPVLGITRFRTDEEAIQIANSSQYGLASAIHSRDISRALKIAQKLDAAGVHINSFTLRTHANHPYGGSKASGFGRFNGLEGIREFTQSKVITITNIGVTPNL</sequence>
<evidence type="ECO:0000313" key="5">
    <source>
        <dbReference type="Proteomes" id="UP000886523"/>
    </source>
</evidence>
<comment type="caution">
    <text evidence="4">The sequence shown here is derived from an EMBL/GenBank/DDBJ whole genome shotgun (WGS) entry which is preliminary data.</text>
</comment>
<dbReference type="PANTHER" id="PTHR42986:SF1">
    <property type="entry name" value="BENZALDEHYDE DEHYDROGENASE YFMT"/>
    <property type="match status" value="1"/>
</dbReference>
<dbReference type="PANTHER" id="PTHR42986">
    <property type="entry name" value="BENZALDEHYDE DEHYDROGENASE YFMT"/>
    <property type="match status" value="1"/>
</dbReference>